<evidence type="ECO:0000313" key="4">
    <source>
        <dbReference type="Proteomes" id="UP000618051"/>
    </source>
</evidence>
<organism evidence="2">
    <name type="scientific">Lamprotornis superbus</name>
    <dbReference type="NCBI Taxonomy" id="245042"/>
    <lineage>
        <taxon>Eukaryota</taxon>
        <taxon>Metazoa</taxon>
        <taxon>Chordata</taxon>
        <taxon>Craniata</taxon>
        <taxon>Vertebrata</taxon>
        <taxon>Euteleostomi</taxon>
        <taxon>Archelosauria</taxon>
        <taxon>Archosauria</taxon>
        <taxon>Dinosauria</taxon>
        <taxon>Saurischia</taxon>
        <taxon>Theropoda</taxon>
        <taxon>Coelurosauria</taxon>
        <taxon>Aves</taxon>
        <taxon>Neognathae</taxon>
        <taxon>Neoaves</taxon>
        <taxon>Telluraves</taxon>
        <taxon>Australaves</taxon>
        <taxon>Passeriformes</taxon>
        <taxon>Sturnidae</taxon>
        <taxon>Lamprotornis</taxon>
    </lineage>
</organism>
<keyword evidence="4" id="KW-1185">Reference proteome</keyword>
<feature type="compositionally biased region" description="Basic residues" evidence="1">
    <location>
        <begin position="723"/>
        <end position="734"/>
    </location>
</feature>
<dbReference type="EMBL" id="JADDUC020000028">
    <property type="protein sequence ID" value="KAI1231023.1"/>
    <property type="molecule type" value="Genomic_DNA"/>
</dbReference>
<proteinExistence type="predicted"/>
<evidence type="ECO:0000313" key="2">
    <source>
        <dbReference type="EMBL" id="KAG0118429.1"/>
    </source>
</evidence>
<sequence length="768" mass="87694">MELLAKFSATKLSLIIFFFKKRLCSCNSNQDLSDPAAAFLFSLEQITKSPGRATGVKPSLLTVIPNFYRHLDLLLKCCFFGKGGFIPFFGGRMDLSPFFWEGWIYPPFLERVDLSPFFGKDGFIHTFFGEGWIYSHFYWEGWIYPRFLGEGWIYSHFYWEGWIYPPFFGKDGFIHTFFGKDGFIHTFLGRMDLSTLFWQGWISPPFLGRMDLSPFFWGKDGFIHAFLGRMDLSTLFWQGWEFPPYPQAVPCPPVRSPGNLGFKILPPFQTQLQPPSLLSGFSGIPDFEDTLVSPWKNPIPSLFTEFFHLQTFQQSFLPLPFPTSSGSSSFPSRCCPKSTKYSGILLHVILFFNPNFLPAIPWIPSRGQHFFSWVQFQWNKHGLIPEISWLRNFSNPFFPSLPLFQDPFSPNTLRESCSLLSLSIFFPPRFSGRSQLSPHSQSHPNHSGSPTFPPGTPQFSLSLDKSSSSAVLEVIFSSASLNSKERLEKAALELFLGHGFVCLRTGMGGMAGRTRELEDGNRLGINPGNRLGINPGNRLGINPGNRQEPREGAASRNRIQEKTPGAIRSLYAPRQQKSHLCHLTSSSQFIPVHPSSSQFKAANELSGLSNSLIQQCCPKSPGSRSWEYFPFSWTSSLFVAPDKNDFVLHYKKEKKNRKRTPKFHQKTSKFHQKTPKSHQKTPKHHQNPTKIPPKTTKVPPKPPKPHQKTPKSHQKNHQNPTKKYPKPPRKHQKTHRENGLCSFAVRDNKDEHLNPEDKNVEDGSFDYR</sequence>
<feature type="region of interest" description="Disordered" evidence="1">
    <location>
        <begin position="526"/>
        <end position="558"/>
    </location>
</feature>
<feature type="compositionally biased region" description="Basic residues" evidence="1">
    <location>
        <begin position="652"/>
        <end position="687"/>
    </location>
</feature>
<name>A0A835TVY6_9PASS</name>
<gene>
    <name evidence="3" type="ORF">IHE44_0008466</name>
    <name evidence="2" type="ORF">IHE44_001170</name>
</gene>
<accession>A0A835TVY6</accession>
<dbReference type="Proteomes" id="UP000618051">
    <property type="component" value="Unassembled WGS sequence"/>
</dbReference>
<feature type="compositionally biased region" description="Polar residues" evidence="1">
    <location>
        <begin position="433"/>
        <end position="450"/>
    </location>
</feature>
<dbReference type="EMBL" id="JADDUC010000113">
    <property type="protein sequence ID" value="KAG0118429.1"/>
    <property type="molecule type" value="Genomic_DNA"/>
</dbReference>
<feature type="compositionally biased region" description="Basic residues" evidence="1">
    <location>
        <begin position="703"/>
        <end position="716"/>
    </location>
</feature>
<comment type="caution">
    <text evidence="2">The sequence shown here is derived from an EMBL/GenBank/DDBJ whole genome shotgun (WGS) entry which is preliminary data.</text>
</comment>
<protein>
    <submittedName>
        <fullName evidence="2">Uncharacterized protein</fullName>
    </submittedName>
</protein>
<evidence type="ECO:0000256" key="1">
    <source>
        <dbReference type="SAM" id="MobiDB-lite"/>
    </source>
</evidence>
<evidence type="ECO:0000313" key="3">
    <source>
        <dbReference type="EMBL" id="KAI1231023.1"/>
    </source>
</evidence>
<feature type="compositionally biased region" description="Basic and acidic residues" evidence="1">
    <location>
        <begin position="547"/>
        <end position="558"/>
    </location>
</feature>
<reference evidence="2" key="1">
    <citation type="submission" date="2020-10" db="EMBL/GenBank/DDBJ databases">
        <title>Feather gene expression reveals the developmental basis of iridescence in African starlings.</title>
        <authorList>
            <person name="Rubenstein D.R."/>
        </authorList>
    </citation>
    <scope>NUCLEOTIDE SEQUENCE</scope>
    <source>
        <strain evidence="2">SS15</strain>
        <tissue evidence="2">Liver</tissue>
    </source>
</reference>
<dbReference type="AlphaFoldDB" id="A0A835TVY6"/>
<reference evidence="3" key="3">
    <citation type="submission" date="2022-01" db="EMBL/GenBank/DDBJ databases">
        <authorList>
            <person name="Rubenstein D.R."/>
        </authorList>
    </citation>
    <scope>NUCLEOTIDE SEQUENCE</scope>
    <source>
        <strain evidence="3">SS15</strain>
        <tissue evidence="3">Liver</tissue>
    </source>
</reference>
<reference evidence="3 4" key="2">
    <citation type="journal article" date="2021" name="J. Hered.">
        <title>Feather Gene Expression Elucidates the Developmental Basis of Plumage Iridescence in African Starlings.</title>
        <authorList>
            <person name="Rubenstein D.R."/>
            <person name="Corvelo A."/>
            <person name="MacManes M.D."/>
            <person name="Maia R."/>
            <person name="Narzisi G."/>
            <person name="Rousaki A."/>
            <person name="Vandenabeele P."/>
            <person name="Shawkey M.D."/>
            <person name="Solomon J."/>
        </authorList>
    </citation>
    <scope>NUCLEOTIDE SEQUENCE [LARGE SCALE GENOMIC DNA]</scope>
    <source>
        <strain evidence="3">SS15</strain>
    </source>
</reference>
<feature type="compositionally biased region" description="Basic and acidic residues" evidence="1">
    <location>
        <begin position="746"/>
        <end position="768"/>
    </location>
</feature>
<feature type="region of interest" description="Disordered" evidence="1">
    <location>
        <begin position="433"/>
        <end position="459"/>
    </location>
</feature>
<feature type="region of interest" description="Disordered" evidence="1">
    <location>
        <begin position="652"/>
        <end position="768"/>
    </location>
</feature>
<feature type="compositionally biased region" description="Low complexity" evidence="1">
    <location>
        <begin position="688"/>
        <end position="698"/>
    </location>
</feature>